<evidence type="ECO:0000259" key="6">
    <source>
        <dbReference type="PROSITE" id="PS50109"/>
    </source>
</evidence>
<dbReference type="AlphaFoldDB" id="A0A199NR97"/>
<dbReference type="CDD" id="cd16917">
    <property type="entry name" value="HATPase_UhpB-NarQ-NarX-like"/>
    <property type="match status" value="1"/>
</dbReference>
<feature type="compositionally biased region" description="Low complexity" evidence="4">
    <location>
        <begin position="32"/>
        <end position="54"/>
    </location>
</feature>
<evidence type="ECO:0000313" key="7">
    <source>
        <dbReference type="EMBL" id="OAX51619.1"/>
    </source>
</evidence>
<protein>
    <recommendedName>
        <fullName evidence="6">Histidine kinase domain-containing protein</fullName>
    </recommendedName>
</protein>
<dbReference type="SUPFAM" id="SSF55874">
    <property type="entry name" value="ATPase domain of HSP90 chaperone/DNA topoisomerase II/histidine kinase"/>
    <property type="match status" value="1"/>
</dbReference>
<keyword evidence="2" id="KW-0418">Kinase</keyword>
<name>A0A199NR97_9MICC</name>
<dbReference type="PANTHER" id="PTHR24421">
    <property type="entry name" value="NITRATE/NITRITE SENSOR PROTEIN NARX-RELATED"/>
    <property type="match status" value="1"/>
</dbReference>
<keyword evidence="3" id="KW-0902">Two-component regulatory system</keyword>
<evidence type="ECO:0000256" key="2">
    <source>
        <dbReference type="ARBA" id="ARBA00022777"/>
    </source>
</evidence>
<dbReference type="InterPro" id="IPR003594">
    <property type="entry name" value="HATPase_dom"/>
</dbReference>
<feature type="transmembrane region" description="Helical" evidence="5">
    <location>
        <begin position="104"/>
        <end position="123"/>
    </location>
</feature>
<sequence>MSGSDAARTRPGGAHGSYSDPVPRPLDPPADPTADPVAASRARAVGRSRTASAGHPVSRATRPQLPVLRTLRVALHVMFAFLLGFGLVRYLWTGTRVPDAAPAACAIAATALLAAVYLAGTVWENRHARRAGRGETVPGSEPGAGPGAGPEGAPSGVPRRWAGSWLAAVTLLWLCLVAISPDFVWVVFPLMFLFLHLCPHRTGLAAVVLLWAVSALVPLAHGGGDYSAGAAVGPLLGAVLAVVISSTYRSLAADAEHHARTAEALRLAQAELAERERRAGRAEERERLAREIHDTVAQGLSSILLVARAARAGLAAGNTRQVQRQLAVIEEGAGENLAQARRFVRDLAAVPEGPGLPEALTVLCRRTEAQEAARGHRLECSLRLEGREATQLPEPVQTALLRGAQASLANVTAHAGAARAVLTLTVSAEEALLDVYDDGVGFDPATLEDPRAAGGSDSGYGLPGLRRRLQTLGGSLTVDSAPEEGTVIGMRLPLTSATGDAVGSASTADDASEETAESAAALDAAAGTAGRVAGAAPSAGPRETQDGRRG</sequence>
<keyword evidence="5" id="KW-1133">Transmembrane helix</keyword>
<feature type="transmembrane region" description="Helical" evidence="5">
    <location>
        <begin position="202"/>
        <end position="220"/>
    </location>
</feature>
<accession>A0A199NR97</accession>
<feature type="transmembrane region" description="Helical" evidence="5">
    <location>
        <begin position="226"/>
        <end position="244"/>
    </location>
</feature>
<feature type="region of interest" description="Disordered" evidence="4">
    <location>
        <begin position="498"/>
        <end position="550"/>
    </location>
</feature>
<dbReference type="GO" id="GO:0016020">
    <property type="term" value="C:membrane"/>
    <property type="evidence" value="ECO:0007669"/>
    <property type="project" value="InterPro"/>
</dbReference>
<feature type="transmembrane region" description="Helical" evidence="5">
    <location>
        <begin position="73"/>
        <end position="92"/>
    </location>
</feature>
<dbReference type="Proteomes" id="UP000053171">
    <property type="component" value="Unassembled WGS sequence"/>
</dbReference>
<evidence type="ECO:0000313" key="8">
    <source>
        <dbReference type="Proteomes" id="UP000053171"/>
    </source>
</evidence>
<evidence type="ECO:0000256" key="5">
    <source>
        <dbReference type="SAM" id="Phobius"/>
    </source>
</evidence>
<dbReference type="GO" id="GO:0046983">
    <property type="term" value="F:protein dimerization activity"/>
    <property type="evidence" value="ECO:0007669"/>
    <property type="project" value="InterPro"/>
</dbReference>
<keyword evidence="5" id="KW-0472">Membrane</keyword>
<feature type="transmembrane region" description="Helical" evidence="5">
    <location>
        <begin position="165"/>
        <end position="195"/>
    </location>
</feature>
<feature type="region of interest" description="Disordered" evidence="4">
    <location>
        <begin position="1"/>
        <end position="58"/>
    </location>
</feature>
<dbReference type="Pfam" id="PF02518">
    <property type="entry name" value="HATPase_c"/>
    <property type="match status" value="1"/>
</dbReference>
<organism evidence="7 8">
    <name type="scientific">Rothia kristinae</name>
    <dbReference type="NCBI Taxonomy" id="37923"/>
    <lineage>
        <taxon>Bacteria</taxon>
        <taxon>Bacillati</taxon>
        <taxon>Actinomycetota</taxon>
        <taxon>Actinomycetes</taxon>
        <taxon>Micrococcales</taxon>
        <taxon>Micrococcaceae</taxon>
        <taxon>Rothia</taxon>
    </lineage>
</organism>
<dbReference type="InterPro" id="IPR005467">
    <property type="entry name" value="His_kinase_dom"/>
</dbReference>
<dbReference type="InterPro" id="IPR036890">
    <property type="entry name" value="HATPase_C_sf"/>
</dbReference>
<keyword evidence="1" id="KW-0808">Transferase</keyword>
<evidence type="ECO:0000256" key="4">
    <source>
        <dbReference type="SAM" id="MobiDB-lite"/>
    </source>
</evidence>
<feature type="compositionally biased region" description="Pro residues" evidence="4">
    <location>
        <begin position="22"/>
        <end position="31"/>
    </location>
</feature>
<feature type="domain" description="Histidine kinase" evidence="6">
    <location>
        <begin position="408"/>
        <end position="496"/>
    </location>
</feature>
<dbReference type="InterPro" id="IPR011712">
    <property type="entry name" value="Sig_transdc_His_kin_sub3_dim/P"/>
</dbReference>
<keyword evidence="5" id="KW-0812">Transmembrane</keyword>
<dbReference type="Gene3D" id="3.30.565.10">
    <property type="entry name" value="Histidine kinase-like ATPase, C-terminal domain"/>
    <property type="match status" value="1"/>
</dbReference>
<feature type="region of interest" description="Disordered" evidence="4">
    <location>
        <begin position="130"/>
        <end position="156"/>
    </location>
</feature>
<proteinExistence type="predicted"/>
<evidence type="ECO:0000256" key="3">
    <source>
        <dbReference type="ARBA" id="ARBA00023012"/>
    </source>
</evidence>
<dbReference type="Pfam" id="PF07730">
    <property type="entry name" value="HisKA_3"/>
    <property type="match status" value="1"/>
</dbReference>
<reference evidence="7" key="1">
    <citation type="submission" date="2016-06" db="EMBL/GenBank/DDBJ databases">
        <title>Identification of putative biosynthetic pathways for the production of bioactive secondary metabolites by the marine actinomycete Kocuria kristinae RUTW2-3.</title>
        <authorList>
            <person name="Waterworth S.C."/>
            <person name="Walmsley T.A."/>
            <person name="Matongo T."/>
            <person name="Davies-Coleman M.T."/>
            <person name="Dorrington R.A."/>
        </authorList>
    </citation>
    <scope>NUCLEOTIDE SEQUENCE [LARGE SCALE GENOMIC DNA]</scope>
    <source>
        <strain evidence="7">RUTW2-3</strain>
    </source>
</reference>
<dbReference type="PROSITE" id="PS50109">
    <property type="entry name" value="HIS_KIN"/>
    <property type="match status" value="1"/>
</dbReference>
<dbReference type="EMBL" id="LJBJ02000015">
    <property type="protein sequence ID" value="OAX51619.1"/>
    <property type="molecule type" value="Genomic_DNA"/>
</dbReference>
<feature type="compositionally biased region" description="Low complexity" evidence="4">
    <location>
        <begin position="517"/>
        <end position="536"/>
    </location>
</feature>
<dbReference type="InterPro" id="IPR050482">
    <property type="entry name" value="Sensor_HK_TwoCompSys"/>
</dbReference>
<dbReference type="GO" id="GO:0000155">
    <property type="term" value="F:phosphorelay sensor kinase activity"/>
    <property type="evidence" value="ECO:0007669"/>
    <property type="project" value="InterPro"/>
</dbReference>
<gene>
    <name evidence="7" type="ORF">AN277_0207995</name>
</gene>
<dbReference type="PANTHER" id="PTHR24421:SF62">
    <property type="entry name" value="SENSORY TRANSDUCTION HISTIDINE KINASE"/>
    <property type="match status" value="1"/>
</dbReference>
<comment type="caution">
    <text evidence="7">The sequence shown here is derived from an EMBL/GenBank/DDBJ whole genome shotgun (WGS) entry which is preliminary data.</text>
</comment>
<dbReference type="Gene3D" id="1.20.5.1930">
    <property type="match status" value="1"/>
</dbReference>
<keyword evidence="8" id="KW-1185">Reference proteome</keyword>
<evidence type="ECO:0000256" key="1">
    <source>
        <dbReference type="ARBA" id="ARBA00022679"/>
    </source>
</evidence>